<dbReference type="Pfam" id="PF24045">
    <property type="entry name" value="DUF7354"/>
    <property type="match status" value="1"/>
</dbReference>
<protein>
    <submittedName>
        <fullName evidence="4">Uncharacterized protein</fullName>
    </submittedName>
</protein>
<dbReference type="InterPro" id="IPR054359">
    <property type="entry name" value="MtxA_M_Ig-like"/>
</dbReference>
<sequence length="309" mass="34942">MKIMRSLLLLAWVSFLVAPTILQAKRVPVGMVFDVDGKVEYSKNGKRWKPVRRNKLMFPGSMVRLNEGSKARFANQATQETTNLLANSEIKITDSGMELVSGELGSKEAAGELLAGLDKKFATTQKYTTVRRSANKSGKELTIDLGNMSLTDEYPMVAWESKGVEYAYRLHVGGTSYNVPATTEKVVLYRIDPFSERSMKYRVEVLKNGNVLSESKTRRLSWLSGKKLKKFEDDLNAVKQYDSDGFMMAGVLKDHKLLVPAMQTYESFFSKNNDDEDINDLRPFIIEVYARLKLDSLQEETTKAYQANL</sequence>
<dbReference type="Pfam" id="PF22121">
    <property type="entry name" value="MtxA_C"/>
    <property type="match status" value="1"/>
</dbReference>
<dbReference type="InterPro" id="IPR054358">
    <property type="entry name" value="MtxA_C"/>
</dbReference>
<dbReference type="EMBL" id="NZEX01000160">
    <property type="protein sequence ID" value="MAH64423.1"/>
    <property type="molecule type" value="Genomic_DNA"/>
</dbReference>
<evidence type="ECO:0000313" key="5">
    <source>
        <dbReference type="Proteomes" id="UP000226525"/>
    </source>
</evidence>
<comment type="caution">
    <text evidence="4">The sequence shown here is derived from an EMBL/GenBank/DDBJ whole genome shotgun (WGS) entry which is preliminary data.</text>
</comment>
<evidence type="ECO:0000259" key="2">
    <source>
        <dbReference type="Pfam" id="PF22433"/>
    </source>
</evidence>
<feature type="domain" description="DUF7354" evidence="3">
    <location>
        <begin position="26"/>
        <end position="111"/>
    </location>
</feature>
<name>A0A2D6YMJ5_9DELT</name>
<proteinExistence type="predicted"/>
<reference evidence="5" key="1">
    <citation type="submission" date="2017-09" db="EMBL/GenBank/DDBJ databases">
        <title>The Reconstruction of 2,631 Draft Metagenome-Assembled Genomes from the Global Oceans.</title>
        <authorList>
            <person name="Tully B.J."/>
            <person name="Graham E.D."/>
            <person name="Heidelberg J.F."/>
        </authorList>
    </citation>
    <scope>NUCLEOTIDE SEQUENCE [LARGE SCALE GENOMIC DNA]</scope>
</reference>
<dbReference type="AlphaFoldDB" id="A0A2D6YMJ5"/>
<evidence type="ECO:0000313" key="4">
    <source>
        <dbReference type="EMBL" id="MAH64423.1"/>
    </source>
</evidence>
<feature type="domain" description="Magnetotaxis protein MtxA middle immunoglobulin-like" evidence="2">
    <location>
        <begin position="147"/>
        <end position="223"/>
    </location>
</feature>
<dbReference type="InterPro" id="IPR055778">
    <property type="entry name" value="DUF7354"/>
</dbReference>
<organism evidence="4 5">
    <name type="scientific">SAR324 cluster bacterium</name>
    <dbReference type="NCBI Taxonomy" id="2024889"/>
    <lineage>
        <taxon>Bacteria</taxon>
        <taxon>Deltaproteobacteria</taxon>
        <taxon>SAR324 cluster</taxon>
    </lineage>
</organism>
<gene>
    <name evidence="4" type="ORF">CMN54_13450</name>
</gene>
<dbReference type="Proteomes" id="UP000226525">
    <property type="component" value="Unassembled WGS sequence"/>
</dbReference>
<evidence type="ECO:0000259" key="1">
    <source>
        <dbReference type="Pfam" id="PF22121"/>
    </source>
</evidence>
<dbReference type="Pfam" id="PF22433">
    <property type="entry name" value="MtxA_IG-like"/>
    <property type="match status" value="1"/>
</dbReference>
<evidence type="ECO:0000259" key="3">
    <source>
        <dbReference type="Pfam" id="PF24045"/>
    </source>
</evidence>
<accession>A0A2D6YMJ5</accession>
<feature type="domain" description="Magnetotaxis protein MtxA C-terminal" evidence="1">
    <location>
        <begin position="228"/>
        <end position="306"/>
    </location>
</feature>